<dbReference type="Proteomes" id="UP000284243">
    <property type="component" value="Unassembled WGS sequence"/>
</dbReference>
<keyword evidence="5" id="KW-1133">Transmembrane helix</keyword>
<dbReference type="RefSeq" id="WP_013612144.1">
    <property type="nucleotide sequence ID" value="NZ_CABJFF010000026.1"/>
</dbReference>
<dbReference type="Proteomes" id="UP000284434">
    <property type="component" value="Unassembled WGS sequence"/>
</dbReference>
<dbReference type="EMBL" id="JAQMRD010000016">
    <property type="protein sequence ID" value="MDB9223791.1"/>
    <property type="molecule type" value="Genomic_DNA"/>
</dbReference>
<evidence type="ECO:0000256" key="2">
    <source>
        <dbReference type="ARBA" id="ARBA00022490"/>
    </source>
</evidence>
<protein>
    <submittedName>
        <fullName evidence="9">TIR domain-containing protein</fullName>
    </submittedName>
</protein>
<comment type="subcellular location">
    <subcellularLocation>
        <location evidence="1">Cytoplasm</location>
    </subcellularLocation>
</comment>
<organism evidence="9 13">
    <name type="scientific">Odoribacter splanchnicus</name>
    <dbReference type="NCBI Taxonomy" id="28118"/>
    <lineage>
        <taxon>Bacteria</taxon>
        <taxon>Pseudomonadati</taxon>
        <taxon>Bacteroidota</taxon>
        <taxon>Bacteroidia</taxon>
        <taxon>Bacteroidales</taxon>
        <taxon>Odoribacteraceae</taxon>
        <taxon>Odoribacter</taxon>
    </lineage>
</organism>
<dbReference type="GeneID" id="61275170"/>
<dbReference type="EMBL" id="QSCO01000034">
    <property type="protein sequence ID" value="RGY03654.1"/>
    <property type="molecule type" value="Genomic_DNA"/>
</dbReference>
<dbReference type="SMART" id="SM00255">
    <property type="entry name" value="TIR"/>
    <property type="match status" value="1"/>
</dbReference>
<gene>
    <name evidence="10" type="ORF">DWW24_19825</name>
    <name evidence="9" type="ORF">DWW57_17895</name>
    <name evidence="11" type="ORF">DXA53_17980</name>
    <name evidence="7" type="ORF">L0P03_19030</name>
    <name evidence="8" type="ORF">PN645_12335</name>
</gene>
<dbReference type="Proteomes" id="UP000283426">
    <property type="component" value="Unassembled WGS sequence"/>
</dbReference>
<dbReference type="PANTHER" id="PTHR22998">
    <property type="entry name" value="SARM1"/>
    <property type="match status" value="1"/>
</dbReference>
<evidence type="ECO:0000313" key="7">
    <source>
        <dbReference type="EMBL" id="MCG4961915.1"/>
    </source>
</evidence>
<dbReference type="Proteomes" id="UP001212263">
    <property type="component" value="Unassembled WGS sequence"/>
</dbReference>
<dbReference type="AlphaFoldDB" id="A0A1Y4A9L1"/>
<evidence type="ECO:0000313" key="9">
    <source>
        <dbReference type="EMBL" id="RGU54017.1"/>
    </source>
</evidence>
<evidence type="ECO:0000256" key="3">
    <source>
        <dbReference type="ARBA" id="ARBA00022737"/>
    </source>
</evidence>
<evidence type="ECO:0000313" key="14">
    <source>
        <dbReference type="Proteomes" id="UP000284434"/>
    </source>
</evidence>
<sequence length="524" mass="59563">MKYDIFISYRRKGGYETAKHLYDLFSKDGYRVSFDLDTLRNGDFDQALLKRIDQCSDFILILSKGAFARTLDPAFNPRQDWLRIELAYALKKQKNIIPILLEGFEGFPENLPADIKDVAKKNGPQYNQYYFDEFYKKLKTDFLETRKSRFFSLKTILILSALILCAGGIWWYLQEVSGKQCILSKNNTINKSDTLKTESPDSPATPLTSGKEKKDPATPEQNTKKSQDVQPVTSVKLPDWMFAPTQKFIGIAPASLPARGAKEFAVATAAYQWVIAQGKPISGRDTTIESADVKKSHFHLFTPQIAFEYKIEHETQLSSGERVFEIVFFNSKRNPNTLQVFSSIIDEKNNFEQTIKINYTGFEQIKTYEFNIVDEDGNKLARSYLNNTELKSPQTTVYTNAGNFLVPSRSSQQGHIVNLKLEDYHSLSKAWEYGIFSYLFLSPTGIIPCQIKSISRSDGSNITVAAYNDDYSLPSSMSCKGVKNNVLAISYEHNEQKVAEFIKEDSIKKAIANDLKEIENLDIK</sequence>
<evidence type="ECO:0000259" key="6">
    <source>
        <dbReference type="PROSITE" id="PS50104"/>
    </source>
</evidence>
<dbReference type="GO" id="GO:0005737">
    <property type="term" value="C:cytoplasm"/>
    <property type="evidence" value="ECO:0007669"/>
    <property type="project" value="UniProtKB-SubCell"/>
</dbReference>
<evidence type="ECO:0000313" key="12">
    <source>
        <dbReference type="Proteomes" id="UP000283426"/>
    </source>
</evidence>
<keyword evidence="3" id="KW-0677">Repeat</keyword>
<keyword evidence="5" id="KW-0812">Transmembrane</keyword>
<reference evidence="7" key="2">
    <citation type="submission" date="2022-01" db="EMBL/GenBank/DDBJ databases">
        <title>Collection of gut derived symbiotic bacterial strains cultured from healthy donors.</title>
        <authorList>
            <person name="Lin H."/>
            <person name="Kohout C."/>
            <person name="Waligurski E."/>
            <person name="Pamer E.G."/>
        </authorList>
    </citation>
    <scope>NUCLEOTIDE SEQUENCE</scope>
    <source>
        <strain evidence="7">DFI.1.149</strain>
    </source>
</reference>
<dbReference type="GO" id="GO:0007165">
    <property type="term" value="P:signal transduction"/>
    <property type="evidence" value="ECO:0007669"/>
    <property type="project" value="InterPro"/>
</dbReference>
<evidence type="ECO:0000313" key="8">
    <source>
        <dbReference type="EMBL" id="MDB9223791.1"/>
    </source>
</evidence>
<dbReference type="InterPro" id="IPR035897">
    <property type="entry name" value="Toll_tir_struct_dom_sf"/>
</dbReference>
<dbReference type="Pfam" id="PF13676">
    <property type="entry name" value="TIR_2"/>
    <property type="match status" value="1"/>
</dbReference>
<proteinExistence type="predicted"/>
<reference evidence="8" key="3">
    <citation type="submission" date="2023-01" db="EMBL/GenBank/DDBJ databases">
        <title>Human gut microbiome strain richness.</title>
        <authorList>
            <person name="Chen-Liaw A."/>
        </authorList>
    </citation>
    <scope>NUCLEOTIDE SEQUENCE</scope>
    <source>
        <strain evidence="8">RTP21484st1_B7_RTP21484_190118</strain>
    </source>
</reference>
<evidence type="ECO:0000256" key="1">
    <source>
        <dbReference type="ARBA" id="ARBA00004496"/>
    </source>
</evidence>
<dbReference type="InterPro" id="IPR000157">
    <property type="entry name" value="TIR_dom"/>
</dbReference>
<evidence type="ECO:0000313" key="11">
    <source>
        <dbReference type="EMBL" id="RGY03654.1"/>
    </source>
</evidence>
<dbReference type="GO" id="GO:0048678">
    <property type="term" value="P:response to axon injury"/>
    <property type="evidence" value="ECO:0007669"/>
    <property type="project" value="InterPro"/>
</dbReference>
<dbReference type="PANTHER" id="PTHR22998:SF1">
    <property type="entry name" value="NAD(+) HYDROLASE SARM1"/>
    <property type="match status" value="1"/>
</dbReference>
<keyword evidence="2" id="KW-0963">Cytoplasm</keyword>
<dbReference type="GO" id="GO:0003953">
    <property type="term" value="F:NAD+ nucleosidase activity"/>
    <property type="evidence" value="ECO:0007669"/>
    <property type="project" value="InterPro"/>
</dbReference>
<comment type="caution">
    <text evidence="9">The sequence shown here is derived from an EMBL/GenBank/DDBJ whole genome shotgun (WGS) entry which is preliminary data.</text>
</comment>
<evidence type="ECO:0000313" key="10">
    <source>
        <dbReference type="EMBL" id="RGV18381.1"/>
    </source>
</evidence>
<dbReference type="Proteomes" id="UP001199750">
    <property type="component" value="Unassembled WGS sequence"/>
</dbReference>
<accession>A0A1Y4A9L1</accession>
<dbReference type="GO" id="GO:0035591">
    <property type="term" value="F:signaling adaptor activity"/>
    <property type="evidence" value="ECO:0007669"/>
    <property type="project" value="InterPro"/>
</dbReference>
<feature type="region of interest" description="Disordered" evidence="4">
    <location>
        <begin position="192"/>
        <end position="231"/>
    </location>
</feature>
<evidence type="ECO:0000256" key="5">
    <source>
        <dbReference type="SAM" id="Phobius"/>
    </source>
</evidence>
<keyword evidence="5" id="KW-0472">Membrane</keyword>
<feature type="domain" description="TIR" evidence="6">
    <location>
        <begin position="1"/>
        <end position="142"/>
    </location>
</feature>
<evidence type="ECO:0000256" key="4">
    <source>
        <dbReference type="SAM" id="MobiDB-lite"/>
    </source>
</evidence>
<dbReference type="EMBL" id="QRYC01000040">
    <property type="protein sequence ID" value="RGU54017.1"/>
    <property type="molecule type" value="Genomic_DNA"/>
</dbReference>
<dbReference type="Gene3D" id="3.40.50.10140">
    <property type="entry name" value="Toll/interleukin-1 receptor homology (TIR) domain"/>
    <property type="match status" value="1"/>
</dbReference>
<dbReference type="PROSITE" id="PS50104">
    <property type="entry name" value="TIR"/>
    <property type="match status" value="1"/>
</dbReference>
<dbReference type="InterPro" id="IPR039184">
    <property type="entry name" value="SARM1"/>
</dbReference>
<dbReference type="EMBL" id="JAKNDN010000050">
    <property type="protein sequence ID" value="MCG4961915.1"/>
    <property type="molecule type" value="Genomic_DNA"/>
</dbReference>
<name>A0A1Y4A9L1_9BACT</name>
<dbReference type="EMBL" id="QRYW01000058">
    <property type="protein sequence ID" value="RGV18381.1"/>
    <property type="molecule type" value="Genomic_DNA"/>
</dbReference>
<feature type="transmembrane region" description="Helical" evidence="5">
    <location>
        <begin position="156"/>
        <end position="173"/>
    </location>
</feature>
<reference evidence="12 13" key="1">
    <citation type="submission" date="2018-08" db="EMBL/GenBank/DDBJ databases">
        <title>A genome reference for cultivated species of the human gut microbiota.</title>
        <authorList>
            <person name="Zou Y."/>
            <person name="Xue W."/>
            <person name="Luo G."/>
        </authorList>
    </citation>
    <scope>NUCLEOTIDE SEQUENCE [LARGE SCALE GENOMIC DNA]</scope>
    <source>
        <strain evidence="10 12">AF14-6AC</strain>
        <strain evidence="9 13">AF16-14</strain>
        <strain evidence="11 14">OF03-11</strain>
    </source>
</reference>
<evidence type="ECO:0000313" key="13">
    <source>
        <dbReference type="Proteomes" id="UP000284243"/>
    </source>
</evidence>
<feature type="compositionally biased region" description="Basic and acidic residues" evidence="4">
    <location>
        <begin position="210"/>
        <end position="227"/>
    </location>
</feature>
<dbReference type="SUPFAM" id="SSF52200">
    <property type="entry name" value="Toll/Interleukin receptor TIR domain"/>
    <property type="match status" value="1"/>
</dbReference>